<organism evidence="6 10">
    <name type="scientific">Phytophthora rubi</name>
    <dbReference type="NCBI Taxonomy" id="129364"/>
    <lineage>
        <taxon>Eukaryota</taxon>
        <taxon>Sar</taxon>
        <taxon>Stramenopiles</taxon>
        <taxon>Oomycota</taxon>
        <taxon>Peronosporomycetes</taxon>
        <taxon>Peronosporales</taxon>
        <taxon>Peronosporaceae</taxon>
        <taxon>Phytophthora</taxon>
    </lineage>
</organism>
<evidence type="ECO:0000313" key="7">
    <source>
        <dbReference type="EMBL" id="KAE9288155.1"/>
    </source>
</evidence>
<dbReference type="AlphaFoldDB" id="A0A6A3HII1"/>
<dbReference type="Proteomes" id="UP000429607">
    <property type="component" value="Unassembled WGS sequence"/>
</dbReference>
<evidence type="ECO:0000256" key="2">
    <source>
        <dbReference type="ARBA" id="ARBA00022723"/>
    </source>
</evidence>
<dbReference type="Pfam" id="PF13359">
    <property type="entry name" value="DDE_Tnp_4"/>
    <property type="match status" value="1"/>
</dbReference>
<evidence type="ECO:0000313" key="10">
    <source>
        <dbReference type="Proteomes" id="UP000435112"/>
    </source>
</evidence>
<comment type="caution">
    <text evidence="6">The sequence shown here is derived from an EMBL/GenBank/DDBJ whole genome shotgun (WGS) entry which is preliminary data.</text>
</comment>
<dbReference type="Proteomes" id="UP000435112">
    <property type="component" value="Unassembled WGS sequence"/>
</dbReference>
<dbReference type="EMBL" id="QXFU01004371">
    <property type="protein sequence ID" value="KAE8969127.1"/>
    <property type="molecule type" value="Genomic_DNA"/>
</dbReference>
<sequence length="411" mass="44820">MARSRAHSDDDDPDVVDVDSIDSREPDVSLATASAAMEVEDALLAEDGVAFSSQQRYVAFQQVVSSGVGFAWLPEAPRGNGAATIVERGHTTPAQEFDAALGLDEIRHGAPRRHVAAAGHGYSLGHQEVAVDRGDGEQYGAYQQVVGGVFGELRDESYEAAESADELEEEAIVIILMMFLTLAATFGTLDWRSLRAPPSENITVRSNFYAILKEQRSPTVYRKTLRCLPESFDVLCSFLEPRYHRKYGLTGKNLQYSFDWGLAVLLTYYGNGCGQDGDGTGGAASQLGMSRPAASRVIKKLEGLLYEMVDSVIYFPAPTADSEWSALVNGFAARGADFPDVACVFDGTLIRTCRPSDHQGFYDKSGKPAYNCLAAIDYRYKFRYIGVFSGSNSDQSMWNQSAVLGARARDL</sequence>
<feature type="domain" description="DDE Tnp4" evidence="4">
    <location>
        <begin position="346"/>
        <end position="406"/>
    </location>
</feature>
<dbReference type="EMBL" id="QXFV01005670">
    <property type="protein sequence ID" value="KAE8964051.1"/>
    <property type="molecule type" value="Genomic_DNA"/>
</dbReference>
<proteinExistence type="predicted"/>
<gene>
    <name evidence="5" type="ORF">PR001_g29180</name>
    <name evidence="6" type="ORF">PR002_g27529</name>
    <name evidence="7" type="ORF">PR003_g25871</name>
</gene>
<dbReference type="OrthoDB" id="2668416at2759"/>
<evidence type="ECO:0000256" key="1">
    <source>
        <dbReference type="ARBA" id="ARBA00001968"/>
    </source>
</evidence>
<dbReference type="EMBL" id="QXFT01003207">
    <property type="protein sequence ID" value="KAE9288155.1"/>
    <property type="molecule type" value="Genomic_DNA"/>
</dbReference>
<accession>A0A6A3HII1</accession>
<feature type="region of interest" description="Disordered" evidence="3">
    <location>
        <begin position="1"/>
        <end position="24"/>
    </location>
</feature>
<dbReference type="InterPro" id="IPR027806">
    <property type="entry name" value="HARBI1_dom"/>
</dbReference>
<protein>
    <recommendedName>
        <fullName evidence="4">DDE Tnp4 domain-containing protein</fullName>
    </recommendedName>
</protein>
<dbReference type="GO" id="GO:0046872">
    <property type="term" value="F:metal ion binding"/>
    <property type="evidence" value="ECO:0007669"/>
    <property type="project" value="UniProtKB-KW"/>
</dbReference>
<evidence type="ECO:0000313" key="5">
    <source>
        <dbReference type="EMBL" id="KAE8964051.1"/>
    </source>
</evidence>
<dbReference type="Proteomes" id="UP000434957">
    <property type="component" value="Unassembled WGS sequence"/>
</dbReference>
<evidence type="ECO:0000313" key="6">
    <source>
        <dbReference type="EMBL" id="KAE8969127.1"/>
    </source>
</evidence>
<comment type="cofactor">
    <cofactor evidence="1">
        <name>a divalent metal cation</name>
        <dbReference type="ChEBI" id="CHEBI:60240"/>
    </cofactor>
</comment>
<keyword evidence="2" id="KW-0479">Metal-binding</keyword>
<name>A0A6A3HII1_9STRA</name>
<evidence type="ECO:0000256" key="3">
    <source>
        <dbReference type="SAM" id="MobiDB-lite"/>
    </source>
</evidence>
<keyword evidence="9" id="KW-1185">Reference proteome</keyword>
<evidence type="ECO:0000259" key="4">
    <source>
        <dbReference type="Pfam" id="PF13359"/>
    </source>
</evidence>
<reference evidence="8 10" key="1">
    <citation type="submission" date="2018-09" db="EMBL/GenBank/DDBJ databases">
        <title>Genomic investigation of the strawberry pathogen Phytophthora fragariae indicates pathogenicity is determined by transcriptional variation in three key races.</title>
        <authorList>
            <person name="Adams T.M."/>
            <person name="Armitage A.D."/>
            <person name="Sobczyk M.K."/>
            <person name="Bates H.J."/>
            <person name="Dunwell J.M."/>
            <person name="Nellist C.F."/>
            <person name="Harrison R.J."/>
        </authorList>
    </citation>
    <scope>NUCLEOTIDE SEQUENCE [LARGE SCALE GENOMIC DNA]</scope>
    <source>
        <strain evidence="5 8">SCRP249</strain>
        <strain evidence="6 10">SCRP324</strain>
        <strain evidence="7 9">SCRP333</strain>
    </source>
</reference>
<feature type="compositionally biased region" description="Acidic residues" evidence="3">
    <location>
        <begin position="9"/>
        <end position="20"/>
    </location>
</feature>
<evidence type="ECO:0000313" key="9">
    <source>
        <dbReference type="Proteomes" id="UP000434957"/>
    </source>
</evidence>
<evidence type="ECO:0000313" key="8">
    <source>
        <dbReference type="Proteomes" id="UP000429607"/>
    </source>
</evidence>